<evidence type="ECO:0000313" key="3">
    <source>
        <dbReference type="EMBL" id="QCK13296.1"/>
    </source>
</evidence>
<dbReference type="PROSITE" id="PS50164">
    <property type="entry name" value="GIY_YIG"/>
    <property type="match status" value="1"/>
</dbReference>
<dbReference type="InterPro" id="IPR000305">
    <property type="entry name" value="GIY-YIG_endonuc"/>
</dbReference>
<dbReference type="CDD" id="cd10449">
    <property type="entry name" value="GIY-YIG_SLX1_like"/>
    <property type="match status" value="1"/>
</dbReference>
<gene>
    <name evidence="3" type="ORF">DCC35_00295</name>
</gene>
<evidence type="ECO:0000259" key="2">
    <source>
        <dbReference type="PROSITE" id="PS50164"/>
    </source>
</evidence>
<organism evidence="3 4">
    <name type="scientific">Mangrovivirga cuniculi</name>
    <dbReference type="NCBI Taxonomy" id="2715131"/>
    <lineage>
        <taxon>Bacteria</taxon>
        <taxon>Pseudomonadati</taxon>
        <taxon>Bacteroidota</taxon>
        <taxon>Cytophagia</taxon>
        <taxon>Cytophagales</taxon>
        <taxon>Mangrovivirgaceae</taxon>
        <taxon>Mangrovivirga</taxon>
    </lineage>
</organism>
<dbReference type="Gene3D" id="3.40.1440.10">
    <property type="entry name" value="GIY-YIG endonuclease"/>
    <property type="match status" value="1"/>
</dbReference>
<proteinExistence type="inferred from homology"/>
<dbReference type="Pfam" id="PF01541">
    <property type="entry name" value="GIY-YIG"/>
    <property type="match status" value="1"/>
</dbReference>
<sequence length="83" mass="10085">MFTVYVLYSEQYDKLYIGYTSDLEDRILSHNQKATKGYTVRYRPWKVIHTEEFDDKGLALKREKQLKSSRGRNFIRKTYNLLR</sequence>
<dbReference type="KEGG" id="fpf:DCC35_00295"/>
<dbReference type="OrthoDB" id="1203060at2"/>
<protein>
    <submittedName>
        <fullName evidence="3">Endonuclease</fullName>
    </submittedName>
</protein>
<keyword evidence="3" id="KW-0378">Hydrolase</keyword>
<reference evidence="3 4" key="1">
    <citation type="submission" date="2018-04" db="EMBL/GenBank/DDBJ databases">
        <title>Complete genome uncultured novel isolate.</title>
        <authorList>
            <person name="Merlino G."/>
        </authorList>
    </citation>
    <scope>NUCLEOTIDE SEQUENCE [LARGE SCALE GENOMIC DNA]</scope>
    <source>
        <strain evidence="4">R1DC9</strain>
    </source>
</reference>
<dbReference type="AlphaFoldDB" id="A0A4D7JPI5"/>
<name>A0A4D7JPI5_9BACT</name>
<dbReference type="SUPFAM" id="SSF82771">
    <property type="entry name" value="GIY-YIG endonuclease"/>
    <property type="match status" value="1"/>
</dbReference>
<dbReference type="InterPro" id="IPR035901">
    <property type="entry name" value="GIY-YIG_endonuc_sf"/>
</dbReference>
<keyword evidence="3" id="KW-0255">Endonuclease</keyword>
<dbReference type="EMBL" id="CP028923">
    <property type="protein sequence ID" value="QCK13296.1"/>
    <property type="molecule type" value="Genomic_DNA"/>
</dbReference>
<dbReference type="InterPro" id="IPR050190">
    <property type="entry name" value="UPF0213_domain"/>
</dbReference>
<dbReference type="Proteomes" id="UP000298616">
    <property type="component" value="Chromosome"/>
</dbReference>
<comment type="similarity">
    <text evidence="1">Belongs to the UPF0213 family.</text>
</comment>
<feature type="domain" description="GIY-YIG" evidence="2">
    <location>
        <begin position="1"/>
        <end position="81"/>
    </location>
</feature>
<accession>A0A4D7JPI5</accession>
<dbReference type="RefSeq" id="WP_137088893.1">
    <property type="nucleotide sequence ID" value="NZ_CP028923.1"/>
</dbReference>
<evidence type="ECO:0000256" key="1">
    <source>
        <dbReference type="ARBA" id="ARBA00007435"/>
    </source>
</evidence>
<dbReference type="PANTHER" id="PTHR34477">
    <property type="entry name" value="UPF0213 PROTEIN YHBQ"/>
    <property type="match status" value="1"/>
</dbReference>
<keyword evidence="4" id="KW-1185">Reference proteome</keyword>
<keyword evidence="3" id="KW-0540">Nuclease</keyword>
<evidence type="ECO:0000313" key="4">
    <source>
        <dbReference type="Proteomes" id="UP000298616"/>
    </source>
</evidence>
<dbReference type="GO" id="GO:0004519">
    <property type="term" value="F:endonuclease activity"/>
    <property type="evidence" value="ECO:0007669"/>
    <property type="project" value="UniProtKB-KW"/>
</dbReference>
<dbReference type="PANTHER" id="PTHR34477:SF5">
    <property type="entry name" value="BSL5627 PROTEIN"/>
    <property type="match status" value="1"/>
</dbReference>